<dbReference type="AlphaFoldDB" id="A0A1B8YJ80"/>
<sequence>MHRDGKGVNPREHSKLCDRGERVQPKNTPTSPIACQNIAEMMPLNYTNSY</sequence>
<dbReference type="Proteomes" id="UP000092665">
    <property type="component" value="Unassembled WGS sequence"/>
</dbReference>
<proteinExistence type="predicted"/>
<evidence type="ECO:0000313" key="3">
    <source>
        <dbReference type="Proteomes" id="UP000092665"/>
    </source>
</evidence>
<feature type="compositionally biased region" description="Basic and acidic residues" evidence="1">
    <location>
        <begin position="1"/>
        <end position="24"/>
    </location>
</feature>
<keyword evidence="3" id="KW-1185">Reference proteome</keyword>
<evidence type="ECO:0000313" key="2">
    <source>
        <dbReference type="EMBL" id="OCA55214.1"/>
    </source>
</evidence>
<dbReference type="PATRIC" id="fig|29488.15.peg.1996"/>
<accession>A0A1B8YJ80</accession>
<evidence type="ECO:0000256" key="1">
    <source>
        <dbReference type="SAM" id="MobiDB-lite"/>
    </source>
</evidence>
<organism evidence="2 3">
    <name type="scientific">Photorhabdus namnaonensis</name>
    <dbReference type="NCBI Taxonomy" id="1851568"/>
    <lineage>
        <taxon>Bacteria</taxon>
        <taxon>Pseudomonadati</taxon>
        <taxon>Pseudomonadota</taxon>
        <taxon>Gammaproteobacteria</taxon>
        <taxon>Enterobacterales</taxon>
        <taxon>Morganellaceae</taxon>
        <taxon>Photorhabdus</taxon>
    </lineage>
</organism>
<name>A0A1B8YJ80_9GAMM</name>
<feature type="region of interest" description="Disordered" evidence="1">
    <location>
        <begin position="1"/>
        <end position="32"/>
    </location>
</feature>
<gene>
    <name evidence="2" type="ORF">Phpb_01833</name>
</gene>
<dbReference type="EMBL" id="LOIC01000044">
    <property type="protein sequence ID" value="OCA55214.1"/>
    <property type="molecule type" value="Genomic_DNA"/>
</dbReference>
<comment type="caution">
    <text evidence="2">The sequence shown here is derived from an EMBL/GenBank/DDBJ whole genome shotgun (WGS) entry which is preliminary data.</text>
</comment>
<protein>
    <submittedName>
        <fullName evidence="2">Uncharacterized protein</fullName>
    </submittedName>
</protein>
<reference evidence="3" key="1">
    <citation type="submission" date="2015-11" db="EMBL/GenBank/DDBJ databases">
        <authorList>
            <person name="Tobias N.J."/>
            <person name="Mishra B."/>
            <person name="Gupta D.K."/>
            <person name="Thines M."/>
            <person name="Stinear T.P."/>
            <person name="Bode H.B."/>
        </authorList>
    </citation>
    <scope>NUCLEOTIDE SEQUENCE [LARGE SCALE GENOMIC DNA]</scope>
    <source>
        <strain evidence="3">PB45.5</strain>
    </source>
</reference>